<evidence type="ECO:0000256" key="2">
    <source>
        <dbReference type="ARBA" id="ARBA00003213"/>
    </source>
</evidence>
<evidence type="ECO:0000313" key="11">
    <source>
        <dbReference type="EMBL" id="PIQ72208.1"/>
    </source>
</evidence>
<evidence type="ECO:0000256" key="10">
    <source>
        <dbReference type="HAMAP-Rule" id="MF_00185"/>
    </source>
</evidence>
<sequence>MIIITGQTATGKTKLALEYAKKYNGELINCDSRQIYKYLDIITGKDLSPRVSSRAERSGVEGSVWLYDFIKPYKYFSSFDYVKAVQNIIKDVKKRRKTPILVGGSYFYLKHLLYGFDTKVPPNFRLREKLNNKTVEKLHNILKKLNVKSFNQMNNSDRNNPRRLIRKIEIEKAAKKTGVEGKGVPDGLPAGRQARSREVLFEASTDGNEPETGPVFLMIGLRYKNKEKLREAIKTRVEKRLKQGAIKEVELLLKKGYQKTDPGLKTIGYQQIIDYLEGNTTKKQAIEKWITAEVQYAKRQYTFMKKDKNIKWRLIS</sequence>
<comment type="caution">
    <text evidence="10">Lacks conserved residue(s) required for the propagation of feature annotation.</text>
</comment>
<comment type="cofactor">
    <cofactor evidence="1 10">
        <name>Mg(2+)</name>
        <dbReference type="ChEBI" id="CHEBI:18420"/>
    </cofactor>
</comment>
<dbReference type="EMBL" id="PCVL01000064">
    <property type="protein sequence ID" value="PIQ72208.1"/>
    <property type="molecule type" value="Genomic_DNA"/>
</dbReference>
<dbReference type="InterPro" id="IPR027417">
    <property type="entry name" value="P-loop_NTPase"/>
</dbReference>
<dbReference type="GO" id="GO:0005524">
    <property type="term" value="F:ATP binding"/>
    <property type="evidence" value="ECO:0007669"/>
    <property type="project" value="UniProtKB-UniRule"/>
</dbReference>
<dbReference type="InterPro" id="IPR039657">
    <property type="entry name" value="Dimethylallyltransferase"/>
</dbReference>
<feature type="region of interest" description="Interaction with substrate tRNA" evidence="10">
    <location>
        <begin position="31"/>
        <end position="34"/>
    </location>
</feature>
<dbReference type="SUPFAM" id="SSF52540">
    <property type="entry name" value="P-loop containing nucleoside triphosphate hydrolases"/>
    <property type="match status" value="1"/>
</dbReference>
<dbReference type="InterPro" id="IPR018022">
    <property type="entry name" value="IPT"/>
</dbReference>
<keyword evidence="7 10" id="KW-0067">ATP-binding</keyword>
<dbReference type="Proteomes" id="UP000229570">
    <property type="component" value="Unassembled WGS sequence"/>
</dbReference>
<keyword evidence="4 10" id="KW-0808">Transferase</keyword>
<dbReference type="GO" id="GO:0052381">
    <property type="term" value="F:tRNA dimethylallyltransferase activity"/>
    <property type="evidence" value="ECO:0007669"/>
    <property type="project" value="UniProtKB-UniRule"/>
</dbReference>
<evidence type="ECO:0000256" key="9">
    <source>
        <dbReference type="ARBA" id="ARBA00049563"/>
    </source>
</evidence>
<keyword evidence="6 10" id="KW-0547">Nucleotide-binding</keyword>
<dbReference type="PANTHER" id="PTHR11088">
    <property type="entry name" value="TRNA DIMETHYLALLYLTRANSFERASE"/>
    <property type="match status" value="1"/>
</dbReference>
<dbReference type="PANTHER" id="PTHR11088:SF60">
    <property type="entry name" value="TRNA DIMETHYLALLYLTRANSFERASE"/>
    <property type="match status" value="1"/>
</dbReference>
<gene>
    <name evidence="10" type="primary">miaA</name>
    <name evidence="11" type="ORF">COV86_04285</name>
</gene>
<feature type="binding site" evidence="10">
    <location>
        <begin position="8"/>
        <end position="13"/>
    </location>
    <ligand>
        <name>substrate</name>
    </ligand>
</feature>
<reference evidence="11 12" key="1">
    <citation type="submission" date="2017-09" db="EMBL/GenBank/DDBJ databases">
        <title>Depth-based differentiation of microbial function through sediment-hosted aquifers and enrichment of novel symbionts in the deep terrestrial subsurface.</title>
        <authorList>
            <person name="Probst A.J."/>
            <person name="Ladd B."/>
            <person name="Jarett J.K."/>
            <person name="Geller-Mcgrath D.E."/>
            <person name="Sieber C.M."/>
            <person name="Emerson J.B."/>
            <person name="Anantharaman K."/>
            <person name="Thomas B.C."/>
            <person name="Malmstrom R."/>
            <person name="Stieglmeier M."/>
            <person name="Klingl A."/>
            <person name="Woyke T."/>
            <person name="Ryan C.M."/>
            <person name="Banfield J.F."/>
        </authorList>
    </citation>
    <scope>NUCLEOTIDE SEQUENCE [LARGE SCALE GENOMIC DNA]</scope>
    <source>
        <strain evidence="11">CG11_big_fil_rev_8_21_14_0_20_35_14</strain>
    </source>
</reference>
<feature type="site" description="Interaction with substrate tRNA" evidence="10">
    <location>
        <position position="105"/>
    </location>
</feature>
<comment type="caution">
    <text evidence="11">The sequence shown here is derived from an EMBL/GenBank/DDBJ whole genome shotgun (WGS) entry which is preliminary data.</text>
</comment>
<name>A0A2H0KLS2_9BACT</name>
<comment type="similarity">
    <text evidence="3 10">Belongs to the IPP transferase family.</text>
</comment>
<comment type="catalytic activity">
    <reaction evidence="9 10">
        <text>adenosine(37) in tRNA + dimethylallyl diphosphate = N(6)-dimethylallyladenosine(37) in tRNA + diphosphate</text>
        <dbReference type="Rhea" id="RHEA:26482"/>
        <dbReference type="Rhea" id="RHEA-COMP:10162"/>
        <dbReference type="Rhea" id="RHEA-COMP:10375"/>
        <dbReference type="ChEBI" id="CHEBI:33019"/>
        <dbReference type="ChEBI" id="CHEBI:57623"/>
        <dbReference type="ChEBI" id="CHEBI:74411"/>
        <dbReference type="ChEBI" id="CHEBI:74415"/>
        <dbReference type="EC" id="2.5.1.75"/>
    </reaction>
</comment>
<dbReference type="Pfam" id="PF01715">
    <property type="entry name" value="IPPT"/>
    <property type="match status" value="1"/>
</dbReference>
<dbReference type="HAMAP" id="MF_00185">
    <property type="entry name" value="IPP_trans"/>
    <property type="match status" value="1"/>
</dbReference>
<evidence type="ECO:0000256" key="4">
    <source>
        <dbReference type="ARBA" id="ARBA00022679"/>
    </source>
</evidence>
<dbReference type="AlphaFoldDB" id="A0A2H0KLS2"/>
<dbReference type="GO" id="GO:0006400">
    <property type="term" value="P:tRNA modification"/>
    <property type="evidence" value="ECO:0007669"/>
    <property type="project" value="TreeGrafter"/>
</dbReference>
<protein>
    <recommendedName>
        <fullName evidence="10">tRNA dimethylallyltransferase</fullName>
        <ecNumber evidence="10">2.5.1.75</ecNumber>
    </recommendedName>
    <alternativeName>
        <fullName evidence="10">Dimethylallyl diphosphate:tRNA dimethylallyltransferase</fullName>
        <shortName evidence="10">DMAPP:tRNA dimethylallyltransferase</shortName>
        <shortName evidence="10">DMATase</shortName>
    </alternativeName>
    <alternativeName>
        <fullName evidence="10">Isopentenyl-diphosphate:tRNA isopentenyltransferase</fullName>
        <shortName evidence="10">IPP transferase</shortName>
        <shortName evidence="10">IPPT</shortName>
        <shortName evidence="10">IPTase</shortName>
    </alternativeName>
</protein>
<feature type="site" description="Interaction with substrate tRNA" evidence="10">
    <location>
        <position position="127"/>
    </location>
</feature>
<evidence type="ECO:0000256" key="8">
    <source>
        <dbReference type="ARBA" id="ARBA00022842"/>
    </source>
</evidence>
<organism evidence="11 12">
    <name type="scientific">Candidatus Roizmanbacteria bacterium CG11_big_fil_rev_8_21_14_0_20_35_14</name>
    <dbReference type="NCBI Taxonomy" id="1974855"/>
    <lineage>
        <taxon>Bacteria</taxon>
        <taxon>Candidatus Roizmaniibacteriota</taxon>
    </lineage>
</organism>
<evidence type="ECO:0000256" key="5">
    <source>
        <dbReference type="ARBA" id="ARBA00022694"/>
    </source>
</evidence>
<keyword evidence="5 10" id="KW-0819">tRNA processing</keyword>
<evidence type="ECO:0000256" key="3">
    <source>
        <dbReference type="ARBA" id="ARBA00005842"/>
    </source>
</evidence>
<comment type="subunit">
    <text evidence="10">Monomer.</text>
</comment>
<evidence type="ECO:0000313" key="12">
    <source>
        <dbReference type="Proteomes" id="UP000229570"/>
    </source>
</evidence>
<comment type="function">
    <text evidence="2 10">Catalyzes the transfer of a dimethylallyl group onto the adenine at position 37 in tRNAs that read codons beginning with uridine, leading to the formation of N6-(dimethylallyl)adenosine (i(6)A).</text>
</comment>
<accession>A0A2H0KLS2</accession>
<evidence type="ECO:0000256" key="1">
    <source>
        <dbReference type="ARBA" id="ARBA00001946"/>
    </source>
</evidence>
<dbReference type="Gene3D" id="3.40.50.300">
    <property type="entry name" value="P-loop containing nucleotide triphosphate hydrolases"/>
    <property type="match status" value="2"/>
</dbReference>
<keyword evidence="8 10" id="KW-0460">Magnesium</keyword>
<feature type="binding site" evidence="10">
    <location>
        <begin position="6"/>
        <end position="13"/>
    </location>
    <ligand>
        <name>ATP</name>
        <dbReference type="ChEBI" id="CHEBI:30616"/>
    </ligand>
</feature>
<dbReference type="EC" id="2.5.1.75" evidence="10"/>
<evidence type="ECO:0000256" key="6">
    <source>
        <dbReference type="ARBA" id="ARBA00022741"/>
    </source>
</evidence>
<proteinExistence type="inferred from homology"/>
<evidence type="ECO:0000256" key="7">
    <source>
        <dbReference type="ARBA" id="ARBA00022840"/>
    </source>
</evidence>